<dbReference type="Proteomes" id="UP000565521">
    <property type="component" value="Unassembled WGS sequence"/>
</dbReference>
<dbReference type="SUPFAM" id="SSF51182">
    <property type="entry name" value="RmlC-like cupins"/>
    <property type="match status" value="1"/>
</dbReference>
<proteinExistence type="predicted"/>
<reference evidence="3 4" key="1">
    <citation type="submission" date="2020-05" db="EMBL/GenBank/DDBJ databases">
        <title>Hymenobacter terrestris sp. nov. and Hymenobacter lapidiphilus sp. nov., isolated from regoliths in Antarctica.</title>
        <authorList>
            <person name="Sedlacek I."/>
            <person name="Pantucek R."/>
            <person name="Zeman M."/>
            <person name="Holochova P."/>
            <person name="Kralova S."/>
            <person name="Stankova E."/>
            <person name="Sedo O."/>
            <person name="Micenkova L."/>
            <person name="Svec P."/>
            <person name="Gupta V."/>
            <person name="Sood U."/>
            <person name="Korpole U.S."/>
            <person name="Lal R."/>
        </authorList>
    </citation>
    <scope>NUCLEOTIDE SEQUENCE [LARGE SCALE GENOMIC DNA]</scope>
    <source>
        <strain evidence="3 4">P5342</strain>
    </source>
</reference>
<dbReference type="Pfam" id="PF07883">
    <property type="entry name" value="Cupin_2"/>
    <property type="match status" value="1"/>
</dbReference>
<dbReference type="CDD" id="cd02230">
    <property type="entry name" value="cupin_HP0902-like"/>
    <property type="match status" value="1"/>
</dbReference>
<dbReference type="RefSeq" id="WP_176908824.1">
    <property type="nucleotide sequence ID" value="NZ_JABKAU010000020.1"/>
</dbReference>
<evidence type="ECO:0000313" key="4">
    <source>
        <dbReference type="Proteomes" id="UP000565521"/>
    </source>
</evidence>
<feature type="region of interest" description="Disordered" evidence="1">
    <location>
        <begin position="1"/>
        <end position="21"/>
    </location>
</feature>
<dbReference type="EMBL" id="JABKAU010000020">
    <property type="protein sequence ID" value="NVO31931.1"/>
    <property type="molecule type" value="Genomic_DNA"/>
</dbReference>
<evidence type="ECO:0000313" key="3">
    <source>
        <dbReference type="EMBL" id="NVO31931.1"/>
    </source>
</evidence>
<feature type="domain" description="Cupin type-2" evidence="2">
    <location>
        <begin position="38"/>
        <end position="95"/>
    </location>
</feature>
<comment type="caution">
    <text evidence="3">The sequence shown here is derived from an EMBL/GenBank/DDBJ whole genome shotgun (WGS) entry which is preliminary data.</text>
</comment>
<sequence length="101" mass="10935">MEVTSGSLLAGPHPHPQPDTTTHVLLRREGHTVIHKQFGPGQGMAPHHAPHDVFVVVLSGELDITVLDQTRHCVAGDYVIFPAGALHSLHCPEAAQVLIYR</sequence>
<gene>
    <name evidence="3" type="ORF">HW554_11965</name>
</gene>
<evidence type="ECO:0000259" key="2">
    <source>
        <dbReference type="Pfam" id="PF07883"/>
    </source>
</evidence>
<name>A0A7Y7PQ18_9BACT</name>
<dbReference type="AlphaFoldDB" id="A0A7Y7PQ18"/>
<accession>A0A7Y7PQ18</accession>
<dbReference type="InterPro" id="IPR013096">
    <property type="entry name" value="Cupin_2"/>
</dbReference>
<evidence type="ECO:0000256" key="1">
    <source>
        <dbReference type="SAM" id="MobiDB-lite"/>
    </source>
</evidence>
<organism evidence="3 4">
    <name type="scientific">Hymenobacter lapidiphilus</name>
    <dbReference type="NCBI Taxonomy" id="2608003"/>
    <lineage>
        <taxon>Bacteria</taxon>
        <taxon>Pseudomonadati</taxon>
        <taxon>Bacteroidota</taxon>
        <taxon>Cytophagia</taxon>
        <taxon>Cytophagales</taxon>
        <taxon>Hymenobacteraceae</taxon>
        <taxon>Hymenobacter</taxon>
    </lineage>
</organism>
<dbReference type="InterPro" id="IPR014710">
    <property type="entry name" value="RmlC-like_jellyroll"/>
</dbReference>
<dbReference type="InterPro" id="IPR011051">
    <property type="entry name" value="RmlC_Cupin_sf"/>
</dbReference>
<keyword evidence="4" id="KW-1185">Reference proteome</keyword>
<protein>
    <submittedName>
        <fullName evidence="3">Cupin domain-containing protein</fullName>
    </submittedName>
</protein>
<dbReference type="Gene3D" id="2.60.120.10">
    <property type="entry name" value="Jelly Rolls"/>
    <property type="match status" value="1"/>
</dbReference>